<sequence length="95" mass="10449">MVLGHELRDVHLNTDRLVRAHVTRVYQGDALYFLATADTLHDRRTAGAWRPHITGVIDAHDVACDPKDLTRPGPLAEIGAVITARTHDRPAEPPG</sequence>
<dbReference type="EMBL" id="JACHIN010000006">
    <property type="protein sequence ID" value="MBB5079081.1"/>
    <property type="molecule type" value="Genomic_DNA"/>
</dbReference>
<reference evidence="1 2" key="1">
    <citation type="submission" date="2020-08" db="EMBL/GenBank/DDBJ databases">
        <title>Genomic Encyclopedia of Type Strains, Phase IV (KMG-IV): sequencing the most valuable type-strain genomes for metagenomic binning, comparative biology and taxonomic classification.</title>
        <authorList>
            <person name="Goeker M."/>
        </authorList>
    </citation>
    <scope>NUCLEOTIDE SEQUENCE [LARGE SCALE GENOMIC DNA]</scope>
    <source>
        <strain evidence="1 2">DSM 45385</strain>
    </source>
</reference>
<protein>
    <submittedName>
        <fullName evidence="1">Uncharacterized protein</fullName>
    </submittedName>
</protein>
<proteinExistence type="predicted"/>
<dbReference type="Proteomes" id="UP000568380">
    <property type="component" value="Unassembled WGS sequence"/>
</dbReference>
<evidence type="ECO:0000313" key="2">
    <source>
        <dbReference type="Proteomes" id="UP000568380"/>
    </source>
</evidence>
<comment type="caution">
    <text evidence="1">The sequence shown here is derived from an EMBL/GenBank/DDBJ whole genome shotgun (WGS) entry which is preliminary data.</text>
</comment>
<dbReference type="AlphaFoldDB" id="A0A7W8A3T7"/>
<name>A0A7W8A3T7_9ACTN</name>
<dbReference type="InterPro" id="IPR029058">
    <property type="entry name" value="AB_hydrolase_fold"/>
</dbReference>
<gene>
    <name evidence="1" type="ORF">HNR40_004567</name>
</gene>
<keyword evidence="2" id="KW-1185">Reference proteome</keyword>
<dbReference type="Gene3D" id="3.40.50.1820">
    <property type="entry name" value="alpha/beta hydrolase"/>
    <property type="match status" value="1"/>
</dbReference>
<organism evidence="1 2">
    <name type="scientific">Nonomuraea endophytica</name>
    <dbReference type="NCBI Taxonomy" id="714136"/>
    <lineage>
        <taxon>Bacteria</taxon>
        <taxon>Bacillati</taxon>
        <taxon>Actinomycetota</taxon>
        <taxon>Actinomycetes</taxon>
        <taxon>Streptosporangiales</taxon>
        <taxon>Streptosporangiaceae</taxon>
        <taxon>Nonomuraea</taxon>
    </lineage>
</organism>
<evidence type="ECO:0000313" key="1">
    <source>
        <dbReference type="EMBL" id="MBB5079081.1"/>
    </source>
</evidence>
<dbReference type="RefSeq" id="WP_184965405.1">
    <property type="nucleotide sequence ID" value="NZ_JACHIN010000006.1"/>
</dbReference>
<accession>A0A7W8A3T7</accession>